<dbReference type="Gene3D" id="2.60.120.620">
    <property type="entry name" value="q2cbj1_9rhob like domain"/>
    <property type="match status" value="1"/>
</dbReference>
<protein>
    <recommendedName>
        <fullName evidence="3">Phytanoyl-CoA dioxygenase</fullName>
    </recommendedName>
</protein>
<sequence length="403" mass="45218">MHCILIGVTGPPSPSPVNAAWSTVTQFITTVDENERQHSVSWISYSTTHDDDGRHATLLCATTEASVDDVIDATTHVLLRELGNRYSCELWASAPAILPLRPVEGYEQFITLAARHHHDDNHPLLDSDHSSSTSAAAATTITTPTDTFHKAEWAVSTMKEWGIFIQTDLVTARELIELKQCIYEEITNIEKLIHHHRPDIIIGKDAISFQEISSRGNERFDLLLSPTSKAGDFVEHVLLHRISPILERILDGRINETINFDISVVYSKPNATNQGWHADGDHQKGTNDAGWDAANGWKSRLAEPYAICLFIPLIDLDDDTGYTQFWPASHRYRGLAGFGPVAEIAEATYDGKCGAGDAIWYDYRLMHRGMRNVSQVVRPVLQVLCKKTWYVEKRNYGTDSLRR</sequence>
<dbReference type="EMBL" id="JALLBG020000087">
    <property type="protein sequence ID" value="KAL3766309.1"/>
    <property type="molecule type" value="Genomic_DNA"/>
</dbReference>
<dbReference type="InterPro" id="IPR008775">
    <property type="entry name" value="Phytyl_CoA_dOase-like"/>
</dbReference>
<dbReference type="Proteomes" id="UP001530293">
    <property type="component" value="Unassembled WGS sequence"/>
</dbReference>
<organism evidence="1 2">
    <name type="scientific">Discostella pseudostelligera</name>
    <dbReference type="NCBI Taxonomy" id="259834"/>
    <lineage>
        <taxon>Eukaryota</taxon>
        <taxon>Sar</taxon>
        <taxon>Stramenopiles</taxon>
        <taxon>Ochrophyta</taxon>
        <taxon>Bacillariophyta</taxon>
        <taxon>Coscinodiscophyceae</taxon>
        <taxon>Thalassiosirophycidae</taxon>
        <taxon>Stephanodiscales</taxon>
        <taxon>Stephanodiscaceae</taxon>
        <taxon>Discostella</taxon>
    </lineage>
</organism>
<proteinExistence type="predicted"/>
<evidence type="ECO:0000313" key="2">
    <source>
        <dbReference type="Proteomes" id="UP001530293"/>
    </source>
</evidence>
<comment type="caution">
    <text evidence="1">The sequence shown here is derived from an EMBL/GenBank/DDBJ whole genome shotgun (WGS) entry which is preliminary data.</text>
</comment>
<accession>A0ABD3MQN1</accession>
<evidence type="ECO:0008006" key="3">
    <source>
        <dbReference type="Google" id="ProtNLM"/>
    </source>
</evidence>
<gene>
    <name evidence="1" type="ORF">ACHAWU_005701</name>
</gene>
<dbReference type="AlphaFoldDB" id="A0ABD3MQN1"/>
<dbReference type="Pfam" id="PF05721">
    <property type="entry name" value="PhyH"/>
    <property type="match status" value="1"/>
</dbReference>
<keyword evidence="2" id="KW-1185">Reference proteome</keyword>
<dbReference type="SUPFAM" id="SSF51197">
    <property type="entry name" value="Clavaminate synthase-like"/>
    <property type="match status" value="1"/>
</dbReference>
<dbReference type="PANTHER" id="PTHR37563">
    <property type="entry name" value="PHYTANOYL-COA DIOXYGENASE FAMILY PROTEIN (AFU_ORTHOLOGUE AFUA_2G03330)"/>
    <property type="match status" value="1"/>
</dbReference>
<dbReference type="InterPro" id="IPR051961">
    <property type="entry name" value="Fungal_Metabolite_Diox"/>
</dbReference>
<evidence type="ECO:0000313" key="1">
    <source>
        <dbReference type="EMBL" id="KAL3766309.1"/>
    </source>
</evidence>
<name>A0ABD3MQN1_9STRA</name>
<reference evidence="1 2" key="1">
    <citation type="submission" date="2024-10" db="EMBL/GenBank/DDBJ databases">
        <title>Updated reference genomes for cyclostephanoid diatoms.</title>
        <authorList>
            <person name="Roberts W.R."/>
            <person name="Alverson A.J."/>
        </authorList>
    </citation>
    <scope>NUCLEOTIDE SEQUENCE [LARGE SCALE GENOMIC DNA]</scope>
    <source>
        <strain evidence="1 2">AJA232-27</strain>
    </source>
</reference>
<dbReference type="PANTHER" id="PTHR37563:SF2">
    <property type="entry name" value="PHYTANOYL-COA DIOXYGENASE FAMILY PROTEIN (AFU_ORTHOLOGUE AFUA_2G03330)"/>
    <property type="match status" value="1"/>
</dbReference>